<dbReference type="Pfam" id="PF07845">
    <property type="entry name" value="DUF1636"/>
    <property type="match status" value="1"/>
</dbReference>
<sequence>MRSPMRKKIPMPVELSVCTSCRLDRSGPYDAEKTDGKPFAALVETEVGEESAIAVRRIGCLLQCTLACSAGLTAPGKWSYAFAGLPPTAEGAALLTAFARLYAESEDGVVPFARWPQGIRAHFNARLPPMSK</sequence>
<evidence type="ECO:0000313" key="1">
    <source>
        <dbReference type="EMBL" id="OYQ19378.1"/>
    </source>
</evidence>
<evidence type="ECO:0008006" key="3">
    <source>
        <dbReference type="Google" id="ProtNLM"/>
    </source>
</evidence>
<dbReference type="AlphaFoldDB" id="A0A255XQY0"/>
<name>A0A255XQY0_9PROT</name>
<dbReference type="InterPro" id="IPR012863">
    <property type="entry name" value="DUF1636"/>
</dbReference>
<organism evidence="1 2">
    <name type="scientific">Elstera cyanobacteriorum</name>
    <dbReference type="NCBI Taxonomy" id="2022747"/>
    <lineage>
        <taxon>Bacteria</taxon>
        <taxon>Pseudomonadati</taxon>
        <taxon>Pseudomonadota</taxon>
        <taxon>Alphaproteobacteria</taxon>
        <taxon>Rhodospirillales</taxon>
        <taxon>Rhodospirillaceae</taxon>
        <taxon>Elstera</taxon>
    </lineage>
</organism>
<reference evidence="1 2" key="1">
    <citation type="submission" date="2017-07" db="EMBL/GenBank/DDBJ databases">
        <title>Elstera cyanobacteriorum sp. nov., a novel bacterium isolated from cyanobacterial aggregates in a eutrophic lake.</title>
        <authorList>
            <person name="Cai H."/>
        </authorList>
    </citation>
    <scope>NUCLEOTIDE SEQUENCE [LARGE SCALE GENOMIC DNA]</scope>
    <source>
        <strain evidence="1 2">TH019</strain>
    </source>
</reference>
<gene>
    <name evidence="1" type="ORF">CHR90_08095</name>
</gene>
<accession>A0A255XQY0</accession>
<proteinExistence type="predicted"/>
<protein>
    <recommendedName>
        <fullName evidence="3">Metal-binding protein</fullName>
    </recommendedName>
</protein>
<evidence type="ECO:0000313" key="2">
    <source>
        <dbReference type="Proteomes" id="UP000216361"/>
    </source>
</evidence>
<keyword evidence="2" id="KW-1185">Reference proteome</keyword>
<comment type="caution">
    <text evidence="1">The sequence shown here is derived from an EMBL/GenBank/DDBJ whole genome shotgun (WGS) entry which is preliminary data.</text>
</comment>
<dbReference type="EMBL" id="NOXS01000031">
    <property type="protein sequence ID" value="OYQ19378.1"/>
    <property type="molecule type" value="Genomic_DNA"/>
</dbReference>
<dbReference type="Proteomes" id="UP000216361">
    <property type="component" value="Unassembled WGS sequence"/>
</dbReference>
<dbReference type="OrthoDB" id="424426at2"/>